<gene>
    <name evidence="1" type="ORF">MILVUS5_LOCUS11619</name>
</gene>
<evidence type="ECO:0000313" key="2">
    <source>
        <dbReference type="Proteomes" id="UP001177021"/>
    </source>
</evidence>
<name>A0ACB0JAM3_TRIPR</name>
<dbReference type="EMBL" id="CASHSV030000024">
    <property type="protein sequence ID" value="CAJ2642093.1"/>
    <property type="molecule type" value="Genomic_DNA"/>
</dbReference>
<keyword evidence="2" id="KW-1185">Reference proteome</keyword>
<comment type="caution">
    <text evidence="1">The sequence shown here is derived from an EMBL/GenBank/DDBJ whole genome shotgun (WGS) entry which is preliminary data.</text>
</comment>
<sequence length="348" mass="39015">MAVSEGVMKKVLLSYTYVSIWILLSFSVIVYNKYILDKKMYNWPFPISLTMIHMAFCSSLAYILVKVFKIVDPISMSLDTYLKSVVPVGALYSLSLWFSNSAYIYLSVSFIQMLKALMPVAVYSIGVSFKKESFKKETMINMVSISLGVAVAAYGEAKFDVFGITLQLMAVAFEATRLVLIQILLNSKGIKLNPITSLYYIAPCCLVFLTFPWFVMEYPLLRDKSSLRFDFWIFGSNSLCAFALNLAVFLLVGKTSALTMNVAGVVKDWLLIAFSWSVIKDTVTPLNLIGYGLAFLGVAYYNHCKLVALKASEAQKSVQKDDFEAGNLLEERNGKEDEESTRKNENGN</sequence>
<evidence type="ECO:0000313" key="1">
    <source>
        <dbReference type="EMBL" id="CAJ2642093.1"/>
    </source>
</evidence>
<organism evidence="1 2">
    <name type="scientific">Trifolium pratense</name>
    <name type="common">Red clover</name>
    <dbReference type="NCBI Taxonomy" id="57577"/>
    <lineage>
        <taxon>Eukaryota</taxon>
        <taxon>Viridiplantae</taxon>
        <taxon>Streptophyta</taxon>
        <taxon>Embryophyta</taxon>
        <taxon>Tracheophyta</taxon>
        <taxon>Spermatophyta</taxon>
        <taxon>Magnoliopsida</taxon>
        <taxon>eudicotyledons</taxon>
        <taxon>Gunneridae</taxon>
        <taxon>Pentapetalae</taxon>
        <taxon>rosids</taxon>
        <taxon>fabids</taxon>
        <taxon>Fabales</taxon>
        <taxon>Fabaceae</taxon>
        <taxon>Papilionoideae</taxon>
        <taxon>50 kb inversion clade</taxon>
        <taxon>NPAAA clade</taxon>
        <taxon>Hologalegina</taxon>
        <taxon>IRL clade</taxon>
        <taxon>Trifolieae</taxon>
        <taxon>Trifolium</taxon>
    </lineage>
</organism>
<accession>A0ACB0JAM3</accession>
<dbReference type="Proteomes" id="UP001177021">
    <property type="component" value="Unassembled WGS sequence"/>
</dbReference>
<reference evidence="1" key="1">
    <citation type="submission" date="2023-10" db="EMBL/GenBank/DDBJ databases">
        <authorList>
            <person name="Rodriguez Cubillos JULIANA M."/>
            <person name="De Vega J."/>
        </authorList>
    </citation>
    <scope>NUCLEOTIDE SEQUENCE</scope>
</reference>
<protein>
    <submittedName>
        <fullName evidence="1">Uncharacterized protein</fullName>
    </submittedName>
</protein>
<proteinExistence type="predicted"/>